<evidence type="ECO:0000313" key="1">
    <source>
        <dbReference type="Proteomes" id="UP000036681"/>
    </source>
</evidence>
<dbReference type="AlphaFoldDB" id="A0A9J2PVA8"/>
<dbReference type="WBParaSite" id="ALUE_0001404001-mRNA-1">
    <property type="protein sequence ID" value="ALUE_0001404001-mRNA-1"/>
    <property type="gene ID" value="ALUE_0001404001"/>
</dbReference>
<reference evidence="2" key="1">
    <citation type="submission" date="2023-03" db="UniProtKB">
        <authorList>
            <consortium name="WormBaseParasite"/>
        </authorList>
    </citation>
    <scope>IDENTIFICATION</scope>
</reference>
<accession>A0A9J2PVA8</accession>
<evidence type="ECO:0000313" key="2">
    <source>
        <dbReference type="WBParaSite" id="ALUE_0001404001-mRNA-1"/>
    </source>
</evidence>
<organism evidence="1 2">
    <name type="scientific">Ascaris lumbricoides</name>
    <name type="common">Giant roundworm</name>
    <dbReference type="NCBI Taxonomy" id="6252"/>
    <lineage>
        <taxon>Eukaryota</taxon>
        <taxon>Metazoa</taxon>
        <taxon>Ecdysozoa</taxon>
        <taxon>Nematoda</taxon>
        <taxon>Chromadorea</taxon>
        <taxon>Rhabditida</taxon>
        <taxon>Spirurina</taxon>
        <taxon>Ascaridomorpha</taxon>
        <taxon>Ascaridoidea</taxon>
        <taxon>Ascarididae</taxon>
        <taxon>Ascaris</taxon>
    </lineage>
</organism>
<sequence>MKVGVSDQIFPADFVLSPRRMRTRSRKTTDEASDDQVVFFGNGGRSYPLTILSCRSRRRNEILLDIWHNLPEVKKRDAQVSKRSSYAHEEIIATCSPLLQVEHTENEKAAGYPGIQPAPTRGIVIRVEAEWYSRERPKQIGRSPKEISTLCDEANILQR</sequence>
<keyword evidence="1" id="KW-1185">Reference proteome</keyword>
<protein>
    <submittedName>
        <fullName evidence="2">Uncharacterized protein</fullName>
    </submittedName>
</protein>
<name>A0A9J2PVA8_ASCLU</name>
<proteinExistence type="predicted"/>
<dbReference type="Proteomes" id="UP000036681">
    <property type="component" value="Unplaced"/>
</dbReference>